<name>A0ABY8R4P1_PARBF</name>
<dbReference type="EMBL" id="CP124685">
    <property type="protein sequence ID" value="WGX76524.1"/>
    <property type="molecule type" value="Genomic_DNA"/>
</dbReference>
<evidence type="ECO:0000313" key="2">
    <source>
        <dbReference type="Proteomes" id="UP001239169"/>
    </source>
</evidence>
<proteinExistence type="predicted"/>
<accession>A0ABY8R4P1</accession>
<gene>
    <name evidence="1" type="ORF">QJS64_05045</name>
</gene>
<keyword evidence="2" id="KW-1185">Reference proteome</keyword>
<evidence type="ECO:0000313" key="1">
    <source>
        <dbReference type="EMBL" id="WGX76524.1"/>
    </source>
</evidence>
<organism evidence="1 2">
    <name type="scientific">Paraclostridium bifermentans</name>
    <name type="common">Clostridium bifermentans</name>
    <dbReference type="NCBI Taxonomy" id="1490"/>
    <lineage>
        <taxon>Bacteria</taxon>
        <taxon>Bacillati</taxon>
        <taxon>Bacillota</taxon>
        <taxon>Clostridia</taxon>
        <taxon>Peptostreptococcales</taxon>
        <taxon>Peptostreptococcaceae</taxon>
        <taxon>Paraclostridium</taxon>
    </lineage>
</organism>
<reference evidence="1 2" key="1">
    <citation type="submission" date="2023-04" db="EMBL/GenBank/DDBJ databases">
        <title>Bacteria Genome Submission.</title>
        <authorList>
            <person name="Isaac P."/>
        </authorList>
    </citation>
    <scope>NUCLEOTIDE SEQUENCE [LARGE SCALE GENOMIC DNA]</scope>
    <source>
        <strain evidence="1 2">SampleS7P1</strain>
    </source>
</reference>
<dbReference type="Proteomes" id="UP001239169">
    <property type="component" value="Chromosome"/>
</dbReference>
<protein>
    <submittedName>
        <fullName evidence="1">Uncharacterized protein</fullName>
    </submittedName>
</protein>
<sequence>MERPRNLPKELSKEHLKWLRLYGYCLNVDDENYNKLRDTLKKWYAYEYYFYVDRDLLKEARKKFDSLTVDDFSSPKDYRRSEKRITRHEKRG</sequence>